<dbReference type="InterPro" id="IPR005467">
    <property type="entry name" value="His_kinase_dom"/>
</dbReference>
<dbReference type="Gene3D" id="1.20.120.160">
    <property type="entry name" value="HPT domain"/>
    <property type="match status" value="1"/>
</dbReference>
<keyword evidence="4 9" id="KW-0597">Phosphoprotein</keyword>
<dbReference type="Pfam" id="PF02895">
    <property type="entry name" value="H-kinase_dim"/>
    <property type="match status" value="1"/>
</dbReference>
<dbReference type="Pfam" id="PF01584">
    <property type="entry name" value="CheW"/>
    <property type="match status" value="1"/>
</dbReference>
<dbReference type="GO" id="GO:0005737">
    <property type="term" value="C:cytoplasm"/>
    <property type="evidence" value="ECO:0007669"/>
    <property type="project" value="InterPro"/>
</dbReference>
<evidence type="ECO:0000256" key="5">
    <source>
        <dbReference type="ARBA" id="ARBA00022679"/>
    </source>
</evidence>
<dbReference type="PRINTS" id="PR00344">
    <property type="entry name" value="BCTRLSENSOR"/>
</dbReference>
<evidence type="ECO:0000256" key="4">
    <source>
        <dbReference type="ARBA" id="ARBA00022553"/>
    </source>
</evidence>
<dbReference type="InterPro" id="IPR004358">
    <property type="entry name" value="Sig_transdc_His_kin-like_C"/>
</dbReference>
<dbReference type="SMART" id="SM00073">
    <property type="entry name" value="HPT"/>
    <property type="match status" value="1"/>
</dbReference>
<dbReference type="STRING" id="1612308.SAMN05444581_1298"/>
<evidence type="ECO:0000256" key="6">
    <source>
        <dbReference type="ARBA" id="ARBA00022777"/>
    </source>
</evidence>
<evidence type="ECO:0000256" key="2">
    <source>
        <dbReference type="ARBA" id="ARBA00012438"/>
    </source>
</evidence>
<dbReference type="InterPro" id="IPR036641">
    <property type="entry name" value="HPT_dom_sf"/>
</dbReference>
<evidence type="ECO:0000313" key="14">
    <source>
        <dbReference type="Proteomes" id="UP000198755"/>
    </source>
</evidence>
<dbReference type="GO" id="GO:0000155">
    <property type="term" value="F:phosphorelay sensor kinase activity"/>
    <property type="evidence" value="ECO:0007669"/>
    <property type="project" value="InterPro"/>
</dbReference>
<evidence type="ECO:0000256" key="9">
    <source>
        <dbReference type="PROSITE-ProRule" id="PRU00110"/>
    </source>
</evidence>
<dbReference type="SMART" id="SM01231">
    <property type="entry name" value="H-kinase_dim"/>
    <property type="match status" value="1"/>
</dbReference>
<dbReference type="AlphaFoldDB" id="A0A1I4CUZ2"/>
<dbReference type="EMBL" id="FOSN01000029">
    <property type="protein sequence ID" value="SFK84613.1"/>
    <property type="molecule type" value="Genomic_DNA"/>
</dbReference>
<dbReference type="SUPFAM" id="SSF47226">
    <property type="entry name" value="Histidine-containing phosphotransfer domain, HPT domain"/>
    <property type="match status" value="1"/>
</dbReference>
<evidence type="ECO:0000259" key="10">
    <source>
        <dbReference type="PROSITE" id="PS50109"/>
    </source>
</evidence>
<evidence type="ECO:0000256" key="3">
    <source>
        <dbReference type="ARBA" id="ARBA00021495"/>
    </source>
</evidence>
<accession>A0A1I4CUZ2</accession>
<dbReference type="InterPro" id="IPR051315">
    <property type="entry name" value="Bact_Chemotaxis_CheA"/>
</dbReference>
<dbReference type="SMART" id="SM00387">
    <property type="entry name" value="HATPase_c"/>
    <property type="match status" value="1"/>
</dbReference>
<evidence type="ECO:0000259" key="11">
    <source>
        <dbReference type="PROSITE" id="PS50851"/>
    </source>
</evidence>
<dbReference type="PROSITE" id="PS50851">
    <property type="entry name" value="CHEW"/>
    <property type="match status" value="1"/>
</dbReference>
<feature type="domain" description="Histidine kinase" evidence="10">
    <location>
        <begin position="255"/>
        <end position="494"/>
    </location>
</feature>
<dbReference type="InterPro" id="IPR037006">
    <property type="entry name" value="CheA-like_homodim_sf"/>
</dbReference>
<dbReference type="InterPro" id="IPR003594">
    <property type="entry name" value="HATPase_dom"/>
</dbReference>
<dbReference type="SMART" id="SM00260">
    <property type="entry name" value="CheW"/>
    <property type="match status" value="1"/>
</dbReference>
<keyword evidence="6 13" id="KW-0418">Kinase</keyword>
<evidence type="ECO:0000256" key="1">
    <source>
        <dbReference type="ARBA" id="ARBA00000085"/>
    </source>
</evidence>
<dbReference type="PROSITE" id="PS50894">
    <property type="entry name" value="HPT"/>
    <property type="match status" value="1"/>
</dbReference>
<dbReference type="PANTHER" id="PTHR43395">
    <property type="entry name" value="SENSOR HISTIDINE KINASE CHEA"/>
    <property type="match status" value="1"/>
</dbReference>
<keyword evidence="14" id="KW-1185">Reference proteome</keyword>
<dbReference type="Pfam" id="PF02518">
    <property type="entry name" value="HATPase_c"/>
    <property type="match status" value="1"/>
</dbReference>
<dbReference type="InterPro" id="IPR036890">
    <property type="entry name" value="HATPase_C_sf"/>
</dbReference>
<comment type="catalytic activity">
    <reaction evidence="1">
        <text>ATP + protein L-histidine = ADP + protein N-phospho-L-histidine.</text>
        <dbReference type="EC" id="2.7.13.3"/>
    </reaction>
</comment>
<comment type="function">
    <text evidence="8">Involved in the transmission of sensory signals from the chemoreceptors to the flagellar motors. CheA is autophosphorylated; it can transfer its phosphate group to either CheB or CheY.</text>
</comment>
<feature type="domain" description="HPt" evidence="12">
    <location>
        <begin position="1"/>
        <end position="101"/>
    </location>
</feature>
<dbReference type="InterPro" id="IPR036097">
    <property type="entry name" value="HisK_dim/P_sf"/>
</dbReference>
<dbReference type="RefSeq" id="WP_244532430.1">
    <property type="nucleotide sequence ID" value="NZ_FOSN01000029.1"/>
</dbReference>
<dbReference type="Gene3D" id="1.10.287.560">
    <property type="entry name" value="Histidine kinase CheA-like, homodimeric domain"/>
    <property type="match status" value="1"/>
</dbReference>
<dbReference type="Proteomes" id="UP000198755">
    <property type="component" value="Unassembled WGS sequence"/>
</dbReference>
<dbReference type="SUPFAM" id="SSF55874">
    <property type="entry name" value="ATPase domain of HSP90 chaperone/DNA topoisomerase II/histidine kinase"/>
    <property type="match status" value="1"/>
</dbReference>
<protein>
    <recommendedName>
        <fullName evidence="3">Chemotaxis protein CheA</fullName>
        <ecNumber evidence="2">2.7.13.3</ecNumber>
    </recommendedName>
</protein>
<proteinExistence type="predicted"/>
<dbReference type="SUPFAM" id="SSF47384">
    <property type="entry name" value="Homodimeric domain of signal transducing histidine kinase"/>
    <property type="match status" value="1"/>
</dbReference>
<keyword evidence="5" id="KW-0808">Transferase</keyword>
<organism evidence="13 14">
    <name type="scientific">Methylocapsa palsarum</name>
    <dbReference type="NCBI Taxonomy" id="1612308"/>
    <lineage>
        <taxon>Bacteria</taxon>
        <taxon>Pseudomonadati</taxon>
        <taxon>Pseudomonadota</taxon>
        <taxon>Alphaproteobacteria</taxon>
        <taxon>Hyphomicrobiales</taxon>
        <taxon>Beijerinckiaceae</taxon>
        <taxon>Methylocapsa</taxon>
    </lineage>
</organism>
<dbReference type="InterPro" id="IPR036061">
    <property type="entry name" value="CheW-like_dom_sf"/>
</dbReference>
<dbReference type="EC" id="2.7.13.3" evidence="2"/>
<dbReference type="PANTHER" id="PTHR43395:SF1">
    <property type="entry name" value="CHEMOTAXIS PROTEIN CHEA"/>
    <property type="match status" value="1"/>
</dbReference>
<dbReference type="GO" id="GO:0006935">
    <property type="term" value="P:chemotaxis"/>
    <property type="evidence" value="ECO:0007669"/>
    <property type="project" value="InterPro"/>
</dbReference>
<evidence type="ECO:0000256" key="7">
    <source>
        <dbReference type="ARBA" id="ARBA00023012"/>
    </source>
</evidence>
<dbReference type="SUPFAM" id="SSF50341">
    <property type="entry name" value="CheW-like"/>
    <property type="match status" value="1"/>
</dbReference>
<dbReference type="CDD" id="cd00088">
    <property type="entry name" value="HPT"/>
    <property type="match status" value="1"/>
</dbReference>
<evidence type="ECO:0000313" key="13">
    <source>
        <dbReference type="EMBL" id="SFK84613.1"/>
    </source>
</evidence>
<dbReference type="PROSITE" id="PS50109">
    <property type="entry name" value="HIS_KIN"/>
    <property type="match status" value="1"/>
</dbReference>
<evidence type="ECO:0000256" key="8">
    <source>
        <dbReference type="ARBA" id="ARBA00035100"/>
    </source>
</evidence>
<feature type="domain" description="CheW-like" evidence="11">
    <location>
        <begin position="496"/>
        <end position="625"/>
    </location>
</feature>
<name>A0A1I4CUZ2_9HYPH</name>
<dbReference type="Gene3D" id="2.30.30.40">
    <property type="entry name" value="SH3 Domains"/>
    <property type="match status" value="1"/>
</dbReference>
<dbReference type="InterPro" id="IPR002545">
    <property type="entry name" value="CheW-lke_dom"/>
</dbReference>
<dbReference type="Pfam" id="PF01627">
    <property type="entry name" value="Hpt"/>
    <property type="match status" value="1"/>
</dbReference>
<keyword evidence="7" id="KW-0902">Two-component regulatory system</keyword>
<gene>
    <name evidence="13" type="ORF">SAMN05444581_1298</name>
</gene>
<dbReference type="InterPro" id="IPR008207">
    <property type="entry name" value="Sig_transdc_His_kin_Hpt_dom"/>
</dbReference>
<dbReference type="FunFam" id="3.30.565.10:FF:000016">
    <property type="entry name" value="Chemotaxis protein CheA, putative"/>
    <property type="match status" value="1"/>
</dbReference>
<dbReference type="Gene3D" id="3.30.565.10">
    <property type="entry name" value="Histidine kinase-like ATPase, C-terminal domain"/>
    <property type="match status" value="1"/>
</dbReference>
<reference evidence="13 14" key="1">
    <citation type="submission" date="2016-10" db="EMBL/GenBank/DDBJ databases">
        <authorList>
            <person name="de Groot N.N."/>
        </authorList>
    </citation>
    <scope>NUCLEOTIDE SEQUENCE [LARGE SCALE GENOMIC DNA]</scope>
    <source>
        <strain evidence="13 14">NE2</strain>
    </source>
</reference>
<dbReference type="InterPro" id="IPR004105">
    <property type="entry name" value="CheA-like_dim"/>
</dbReference>
<sequence length="625" mass="66421">MNEFLEQFLVEARELVEQATADLLALEREPDDRASLDGSFRAFHTLKGGAGIVDFAAMAHAMHAAEDVLSTVRKGDRPVTPDMIGECLTCLDQVVQWLDAIEDSGELPGEADAEADLLAARFAARAAASEGAKANSPVLGTAPSSATALAVLQEQIALLAVRGEGLEGRIASAGRLAANIFRHLGRFDDAERIAGSVSESLAGLDTTSIARSIESALERLADKLSPSQIAPVAVRPDPLSRTLRINAERVEALVSLTGELTVANNAIGHIAMLAQEGDNPLAAGIADEHRKLDRLIAGLQRAVLELRVLPMRGVFQRFSRLVREMSESLTKPVRLTIEGEDTHADKAIIEMLSDPLLHVVRNAMDHGVETCAERASAGKPAIATIHLRARREGEHVVVEVEDDGRGIDPNRIRKTVVERNLAAADAVAGMSDEALVDLIFMPGLSTATDVTDLSGRGVGMDAVRASVERLGGRVQLETRLGSGSTVRFLLPFSVMMTEVMTVEAGGQLFGIPLDAVVETVRIPREEIRSVGHAHAFVLRNRTIPLLGLGQTLGWAKVESDSDATVVVASTGGLLGGLEVDKLGSRMDVMLKPLEGILSGIPEIAGTTVLGDGGVLLVLDVKELLR</sequence>
<evidence type="ECO:0000259" key="12">
    <source>
        <dbReference type="PROSITE" id="PS50894"/>
    </source>
</evidence>
<feature type="modified residue" description="Phosphohistidine" evidence="9">
    <location>
        <position position="44"/>
    </location>
</feature>